<dbReference type="GO" id="GO:0006633">
    <property type="term" value="P:fatty acid biosynthetic process"/>
    <property type="evidence" value="ECO:0007669"/>
    <property type="project" value="UniProtKB-KW"/>
</dbReference>
<dbReference type="EMBL" id="CAJOBA010013959">
    <property type="protein sequence ID" value="CAF3881636.1"/>
    <property type="molecule type" value="Genomic_DNA"/>
</dbReference>
<evidence type="ECO:0000256" key="7">
    <source>
        <dbReference type="ARBA" id="ARBA00023160"/>
    </source>
</evidence>
<evidence type="ECO:0000256" key="4">
    <source>
        <dbReference type="ARBA" id="ARBA00022857"/>
    </source>
</evidence>
<keyword evidence="5" id="KW-0560">Oxidoreductase</keyword>
<dbReference type="GO" id="GO:0004312">
    <property type="term" value="F:fatty acid synthase activity"/>
    <property type="evidence" value="ECO:0007669"/>
    <property type="project" value="TreeGrafter"/>
</dbReference>
<dbReference type="InterPro" id="IPR050091">
    <property type="entry name" value="PKS_NRPS_Biosynth_Enz"/>
</dbReference>
<dbReference type="PANTHER" id="PTHR43775">
    <property type="entry name" value="FATTY ACID SYNTHASE"/>
    <property type="match status" value="1"/>
</dbReference>
<evidence type="ECO:0000256" key="3">
    <source>
        <dbReference type="ARBA" id="ARBA00022832"/>
    </source>
</evidence>
<gene>
    <name evidence="9" type="ORF">OVA965_LOCUS46176</name>
    <name evidence="10" type="ORF">TMI583_LOCUS20019</name>
</gene>
<dbReference type="GO" id="GO:0016491">
    <property type="term" value="F:oxidoreductase activity"/>
    <property type="evidence" value="ECO:0007669"/>
    <property type="project" value="UniProtKB-KW"/>
</dbReference>
<keyword evidence="7" id="KW-0275">Fatty acid biosynthesis</keyword>
<dbReference type="AlphaFoldDB" id="A0A8S2GCC3"/>
<protein>
    <submittedName>
        <fullName evidence="9">Uncharacterized protein</fullName>
    </submittedName>
</protein>
<dbReference type="SUPFAM" id="SSF50129">
    <property type="entry name" value="GroES-like"/>
    <property type="match status" value="1"/>
</dbReference>
<evidence type="ECO:0000256" key="1">
    <source>
        <dbReference type="ARBA" id="ARBA00022450"/>
    </source>
</evidence>
<dbReference type="PANTHER" id="PTHR43775:SF7">
    <property type="entry name" value="FATTY ACID SYNTHASE"/>
    <property type="match status" value="1"/>
</dbReference>
<keyword evidence="3" id="KW-0276">Fatty acid metabolism</keyword>
<keyword evidence="8" id="KW-0511">Multifunctional enzyme</keyword>
<evidence type="ECO:0000313" key="10">
    <source>
        <dbReference type="EMBL" id="CAF3881636.1"/>
    </source>
</evidence>
<proteinExistence type="predicted"/>
<evidence type="ECO:0000256" key="2">
    <source>
        <dbReference type="ARBA" id="ARBA00022516"/>
    </source>
</evidence>
<dbReference type="Proteomes" id="UP000682733">
    <property type="component" value="Unassembled WGS sequence"/>
</dbReference>
<keyword evidence="2" id="KW-0444">Lipid biosynthesis</keyword>
<evidence type="ECO:0000313" key="9">
    <source>
        <dbReference type="EMBL" id="CAF1684574.1"/>
    </source>
</evidence>
<evidence type="ECO:0000256" key="5">
    <source>
        <dbReference type="ARBA" id="ARBA00023002"/>
    </source>
</evidence>
<comment type="caution">
    <text evidence="9">The sequence shown here is derived from an EMBL/GenBank/DDBJ whole genome shotgun (WGS) entry which is preliminary data.</text>
</comment>
<keyword evidence="4" id="KW-0521">NADP</keyword>
<dbReference type="InterPro" id="IPR011032">
    <property type="entry name" value="GroES-like_sf"/>
</dbReference>
<evidence type="ECO:0000256" key="8">
    <source>
        <dbReference type="ARBA" id="ARBA00023268"/>
    </source>
</evidence>
<reference evidence="9" key="1">
    <citation type="submission" date="2021-02" db="EMBL/GenBank/DDBJ databases">
        <authorList>
            <person name="Nowell W R."/>
        </authorList>
    </citation>
    <scope>NUCLEOTIDE SEQUENCE</scope>
</reference>
<name>A0A8S2GCC3_9BILA</name>
<accession>A0A8S2GCC3</accession>
<dbReference type="Gene3D" id="3.90.180.10">
    <property type="entry name" value="Medium-chain alcohol dehydrogenases, catalytic domain"/>
    <property type="match status" value="1"/>
</dbReference>
<evidence type="ECO:0000256" key="6">
    <source>
        <dbReference type="ARBA" id="ARBA00023098"/>
    </source>
</evidence>
<dbReference type="EMBL" id="CAJNOK010082313">
    <property type="protein sequence ID" value="CAF1684574.1"/>
    <property type="molecule type" value="Genomic_DNA"/>
</dbReference>
<dbReference type="Proteomes" id="UP000677228">
    <property type="component" value="Unassembled WGS sequence"/>
</dbReference>
<sequence>MHDCLLGMEFAGIDSSGHRIMGLLSAKGLATKVEIDRRYTWRVPETWSLEQAATIPVVYSTAYYALIIRGQLKHGETVLVHAG</sequence>
<keyword evidence="6" id="KW-0443">Lipid metabolism</keyword>
<keyword evidence="1" id="KW-0596">Phosphopantetheine</keyword>
<evidence type="ECO:0000313" key="11">
    <source>
        <dbReference type="Proteomes" id="UP000677228"/>
    </source>
</evidence>
<organism evidence="9 11">
    <name type="scientific">Didymodactylos carnosus</name>
    <dbReference type="NCBI Taxonomy" id="1234261"/>
    <lineage>
        <taxon>Eukaryota</taxon>
        <taxon>Metazoa</taxon>
        <taxon>Spiralia</taxon>
        <taxon>Gnathifera</taxon>
        <taxon>Rotifera</taxon>
        <taxon>Eurotatoria</taxon>
        <taxon>Bdelloidea</taxon>
        <taxon>Philodinida</taxon>
        <taxon>Philodinidae</taxon>
        <taxon>Didymodactylos</taxon>
    </lineage>
</organism>